<dbReference type="PANTHER" id="PTHR45136:SF2">
    <property type="entry name" value="ABC TRANSPORTER DOMAIN-CONTAINING PROTEIN"/>
    <property type="match status" value="1"/>
</dbReference>
<dbReference type="AlphaFoldDB" id="A0A3L6RV46"/>
<evidence type="ECO:0000256" key="3">
    <source>
        <dbReference type="ARBA" id="ARBA00022692"/>
    </source>
</evidence>
<feature type="domain" description="ABC transporter" evidence="9">
    <location>
        <begin position="248"/>
        <end position="486"/>
    </location>
</feature>
<reference evidence="12" key="1">
    <citation type="journal article" date="2019" name="Nat. Commun.">
        <title>The genome of broomcorn millet.</title>
        <authorList>
            <person name="Zou C."/>
            <person name="Miki D."/>
            <person name="Li D."/>
            <person name="Tang Q."/>
            <person name="Xiao L."/>
            <person name="Rajput S."/>
            <person name="Deng P."/>
            <person name="Jia W."/>
            <person name="Huang R."/>
            <person name="Zhang M."/>
            <person name="Sun Y."/>
            <person name="Hu J."/>
            <person name="Fu X."/>
            <person name="Schnable P.S."/>
            <person name="Li F."/>
            <person name="Zhang H."/>
            <person name="Feng B."/>
            <person name="Zhu X."/>
            <person name="Liu R."/>
            <person name="Schnable J.C."/>
            <person name="Zhu J.-K."/>
            <person name="Zhang H."/>
        </authorList>
    </citation>
    <scope>NUCLEOTIDE SEQUENCE [LARGE SCALE GENOMIC DNA]</scope>
</reference>
<feature type="domain" description="ABC transmembrane type-1" evidence="10">
    <location>
        <begin position="1"/>
        <end position="213"/>
    </location>
</feature>
<evidence type="ECO:0000313" key="11">
    <source>
        <dbReference type="EMBL" id="RLN09651.1"/>
    </source>
</evidence>
<feature type="transmembrane region" description="Helical" evidence="8">
    <location>
        <begin position="50"/>
        <end position="68"/>
    </location>
</feature>
<dbReference type="CDD" id="cd18577">
    <property type="entry name" value="ABC_6TM_Pgp_ABCB1_D1_like"/>
    <property type="match status" value="1"/>
</dbReference>
<dbReference type="OrthoDB" id="781228at2759"/>
<keyword evidence="2" id="KW-0813">Transport</keyword>
<name>A0A3L6RV46_PANMI</name>
<dbReference type="InterPro" id="IPR011527">
    <property type="entry name" value="ABC1_TM_dom"/>
</dbReference>
<comment type="caution">
    <text evidence="11">The sequence shown here is derived from an EMBL/GenBank/DDBJ whole genome shotgun (WGS) entry which is preliminary data.</text>
</comment>
<evidence type="ECO:0000256" key="2">
    <source>
        <dbReference type="ARBA" id="ARBA00022448"/>
    </source>
</evidence>
<keyword evidence="7" id="KW-0325">Glycoprotein</keyword>
<feature type="transmembrane region" description="Helical" evidence="8">
    <location>
        <begin position="74"/>
        <end position="94"/>
    </location>
</feature>
<dbReference type="InterPro" id="IPR027417">
    <property type="entry name" value="P-loop_NTPase"/>
</dbReference>
<dbReference type="GO" id="GO:0140359">
    <property type="term" value="F:ABC-type transporter activity"/>
    <property type="evidence" value="ECO:0007669"/>
    <property type="project" value="InterPro"/>
</dbReference>
<comment type="similarity">
    <text evidence="1">Belongs to the ABC transporter superfamily. ABCB family. Multidrug resistance exporter (TC 3.A.1.201) subfamily.</text>
</comment>
<evidence type="ECO:0000256" key="1">
    <source>
        <dbReference type="ARBA" id="ARBA00007577"/>
    </source>
</evidence>
<dbReference type="STRING" id="4540.A0A3L6RV46"/>
<dbReference type="Pfam" id="PF00005">
    <property type="entry name" value="ABC_tran"/>
    <property type="match status" value="1"/>
</dbReference>
<keyword evidence="4" id="KW-0677">Repeat</keyword>
<evidence type="ECO:0000256" key="5">
    <source>
        <dbReference type="ARBA" id="ARBA00022989"/>
    </source>
</evidence>
<dbReference type="PANTHER" id="PTHR45136">
    <property type="entry name" value="ABC TRANSPORTER DOMAIN-CONTAINING PROTEIN"/>
    <property type="match status" value="1"/>
</dbReference>
<evidence type="ECO:0008006" key="13">
    <source>
        <dbReference type="Google" id="ProtNLM"/>
    </source>
</evidence>
<protein>
    <recommendedName>
        <fullName evidence="13">ABC transmembrane type-1 domain-containing protein</fullName>
    </recommendedName>
</protein>
<dbReference type="SUPFAM" id="SSF90123">
    <property type="entry name" value="ABC transporter transmembrane region"/>
    <property type="match status" value="1"/>
</dbReference>
<dbReference type="PROSITE" id="PS50929">
    <property type="entry name" value="ABC_TM1F"/>
    <property type="match status" value="1"/>
</dbReference>
<dbReference type="GO" id="GO:0005524">
    <property type="term" value="F:ATP binding"/>
    <property type="evidence" value="ECO:0007669"/>
    <property type="project" value="InterPro"/>
</dbReference>
<evidence type="ECO:0000259" key="9">
    <source>
        <dbReference type="PROSITE" id="PS50893"/>
    </source>
</evidence>
<sequence length="557" mass="60166">MRARYLRAVLRQDMEYFDLRAAGSTSEVVTSVSSDSLVVQDALAEKVPSFVMNATMFAGSYAVGLAVLRRLTLAALPSVLLLVVPGIMYGRVLVGLARRIRAQYACPGAIAVQTVSSARTVYSFVAEKRTVDRFAAALEESVRLGLKQGLAKGVAVGSNGVTFAIWAFNVWYGSSLVMYHGYQGGTVFAISSIIVDGGLALGNALSNLKYFSEASSAAERVMEVIRRVPKIDSGNDDGEELIDFAGQVEFRNVQFCYPSRPESPVLVNFNLHVPAGRTVALVGGSGSGKSTVIALLERFYDPSAGEVALDGVGIRRLQLKWLRAQMGLVSQEPALFATSIRENVLFGKEDATAEEVSAAAKAADAHSFISQLPQGYDTQDGPRKESVRQSWYAGLGLGTSAGLMACSWALDFWYGGKLMAEHQITAKALFQTFMILVSTGRVIAEAGVQQALELKKLYLTELQVPVEALLPVFQNTQSLTFVVDNNGRENVANVMMASTIVKQGNEAANCFQCLFGNDVHEPKLENHFPIKAKDSSYLILASSLLPISSIDYYISIV</sequence>
<dbReference type="PROSITE" id="PS50893">
    <property type="entry name" value="ABC_TRANSPORTER_2"/>
    <property type="match status" value="1"/>
</dbReference>
<dbReference type="InterPro" id="IPR003439">
    <property type="entry name" value="ABC_transporter-like_ATP-bd"/>
</dbReference>
<evidence type="ECO:0000256" key="7">
    <source>
        <dbReference type="ARBA" id="ARBA00023180"/>
    </source>
</evidence>
<accession>A0A3L6RV46</accession>
<organism evidence="11 12">
    <name type="scientific">Panicum miliaceum</name>
    <name type="common">Proso millet</name>
    <name type="synonym">Broomcorn millet</name>
    <dbReference type="NCBI Taxonomy" id="4540"/>
    <lineage>
        <taxon>Eukaryota</taxon>
        <taxon>Viridiplantae</taxon>
        <taxon>Streptophyta</taxon>
        <taxon>Embryophyta</taxon>
        <taxon>Tracheophyta</taxon>
        <taxon>Spermatophyta</taxon>
        <taxon>Magnoliopsida</taxon>
        <taxon>Liliopsida</taxon>
        <taxon>Poales</taxon>
        <taxon>Poaceae</taxon>
        <taxon>PACMAD clade</taxon>
        <taxon>Panicoideae</taxon>
        <taxon>Panicodae</taxon>
        <taxon>Paniceae</taxon>
        <taxon>Panicinae</taxon>
        <taxon>Panicum</taxon>
        <taxon>Panicum sect. Panicum</taxon>
    </lineage>
</organism>
<evidence type="ECO:0000259" key="10">
    <source>
        <dbReference type="PROSITE" id="PS50929"/>
    </source>
</evidence>
<evidence type="ECO:0000313" key="12">
    <source>
        <dbReference type="Proteomes" id="UP000275267"/>
    </source>
</evidence>
<dbReference type="Gene3D" id="1.20.1560.10">
    <property type="entry name" value="ABC transporter type 1, transmembrane domain"/>
    <property type="match status" value="1"/>
</dbReference>
<proteinExistence type="inferred from homology"/>
<dbReference type="InterPro" id="IPR036640">
    <property type="entry name" value="ABC1_TM_sf"/>
</dbReference>
<dbReference type="SUPFAM" id="SSF52540">
    <property type="entry name" value="P-loop containing nucleoside triphosphate hydrolases"/>
    <property type="match status" value="1"/>
</dbReference>
<evidence type="ECO:0000256" key="6">
    <source>
        <dbReference type="ARBA" id="ARBA00023136"/>
    </source>
</evidence>
<dbReference type="GO" id="GO:0016887">
    <property type="term" value="F:ATP hydrolysis activity"/>
    <property type="evidence" value="ECO:0007669"/>
    <property type="project" value="InterPro"/>
</dbReference>
<dbReference type="EMBL" id="PQIB02000007">
    <property type="protein sequence ID" value="RLN09651.1"/>
    <property type="molecule type" value="Genomic_DNA"/>
</dbReference>
<dbReference type="Proteomes" id="UP000275267">
    <property type="component" value="Unassembled WGS sequence"/>
</dbReference>
<keyword evidence="6 8" id="KW-0472">Membrane</keyword>
<gene>
    <name evidence="11" type="ORF">C2845_PM11G07610</name>
</gene>
<dbReference type="GO" id="GO:0016020">
    <property type="term" value="C:membrane"/>
    <property type="evidence" value="ECO:0007669"/>
    <property type="project" value="InterPro"/>
</dbReference>
<feature type="transmembrane region" description="Helical" evidence="8">
    <location>
        <begin position="153"/>
        <end position="172"/>
    </location>
</feature>
<dbReference type="Gene3D" id="3.40.50.300">
    <property type="entry name" value="P-loop containing nucleotide triphosphate hydrolases"/>
    <property type="match status" value="1"/>
</dbReference>
<keyword evidence="12" id="KW-1185">Reference proteome</keyword>
<keyword evidence="3 8" id="KW-0812">Transmembrane</keyword>
<dbReference type="Pfam" id="PF00664">
    <property type="entry name" value="ABC_membrane"/>
    <property type="match status" value="1"/>
</dbReference>
<keyword evidence="5 8" id="KW-1133">Transmembrane helix</keyword>
<evidence type="ECO:0000256" key="4">
    <source>
        <dbReference type="ARBA" id="ARBA00022737"/>
    </source>
</evidence>
<evidence type="ECO:0000256" key="8">
    <source>
        <dbReference type="SAM" id="Phobius"/>
    </source>
</evidence>